<dbReference type="PANTHER" id="PTHR21771">
    <property type="entry name" value="MITOCHONDRIA-EATING PROTEIN-RELATED"/>
    <property type="match status" value="1"/>
</dbReference>
<organism evidence="14 15">
    <name type="scientific">Ignelater luminosus</name>
    <name type="common">Cucubano</name>
    <name type="synonym">Pyrophorus luminosus</name>
    <dbReference type="NCBI Taxonomy" id="2038154"/>
    <lineage>
        <taxon>Eukaryota</taxon>
        <taxon>Metazoa</taxon>
        <taxon>Ecdysozoa</taxon>
        <taxon>Arthropoda</taxon>
        <taxon>Hexapoda</taxon>
        <taxon>Insecta</taxon>
        <taxon>Pterygota</taxon>
        <taxon>Neoptera</taxon>
        <taxon>Endopterygota</taxon>
        <taxon>Coleoptera</taxon>
        <taxon>Polyphaga</taxon>
        <taxon>Elateriformia</taxon>
        <taxon>Elateroidea</taxon>
        <taxon>Elateridae</taxon>
        <taxon>Agrypninae</taxon>
        <taxon>Pyrophorini</taxon>
        <taxon>Ignelater</taxon>
    </lineage>
</organism>
<accession>A0A8K0C7Q9</accession>
<protein>
    <recommendedName>
        <fullName evidence="5">Mitochondria-eating protein</fullName>
    </recommendedName>
    <alternativeName>
        <fullName evidence="12">Spermatogenesis-associated protein 18</fullName>
    </alternativeName>
</protein>
<name>A0A8K0C7Q9_IGNLU</name>
<evidence type="ECO:0000256" key="8">
    <source>
        <dbReference type="ARBA" id="ARBA00023054"/>
    </source>
</evidence>
<evidence type="ECO:0000256" key="4">
    <source>
        <dbReference type="ARBA" id="ARBA00008233"/>
    </source>
</evidence>
<evidence type="ECO:0000256" key="12">
    <source>
        <dbReference type="ARBA" id="ARBA00032687"/>
    </source>
</evidence>
<dbReference type="GO" id="GO:0035694">
    <property type="term" value="P:mitochondrial protein catabolic process"/>
    <property type="evidence" value="ECO:0007669"/>
    <property type="project" value="InterPro"/>
</dbReference>
<evidence type="ECO:0000259" key="13">
    <source>
        <dbReference type="Pfam" id="PF16026"/>
    </source>
</evidence>
<dbReference type="GO" id="GO:0005759">
    <property type="term" value="C:mitochondrial matrix"/>
    <property type="evidence" value="ECO:0007669"/>
    <property type="project" value="UniProtKB-SubCell"/>
</dbReference>
<keyword evidence="15" id="KW-1185">Reference proteome</keyword>
<keyword evidence="6" id="KW-0963">Cytoplasm</keyword>
<comment type="subcellular location">
    <subcellularLocation>
        <location evidence="3">Cytoplasm</location>
    </subcellularLocation>
    <subcellularLocation>
        <location evidence="2">Mitochondrion matrix</location>
    </subcellularLocation>
    <subcellularLocation>
        <location evidence="1">Mitochondrion outer membrane</location>
    </subcellularLocation>
</comment>
<evidence type="ECO:0000313" key="15">
    <source>
        <dbReference type="Proteomes" id="UP000801492"/>
    </source>
</evidence>
<sequence length="234" mass="26615">MSFSRGCGALLELMQIPESPCHSDGYHSESEQETDKRKDAVGRYAALYYQSRPRALEALDSLPELLHATQLKSKILFSVIVLAFRTCKNLRESKLRETLRSLHVDERTTAAQNLRSDLMRCLASTAESFPLMDAEHQVLALVCDTLREYKCLETCAAFRRYVSNATRVCWFIVNQDPPYELDTDFQTPVRLQPDRHTRHHSSDRSSDAVRAYLWPGLLVHSSCVHKAVVVTNGT</sequence>
<reference evidence="14" key="1">
    <citation type="submission" date="2019-08" db="EMBL/GenBank/DDBJ databases">
        <title>The genome of the North American firefly Photinus pyralis.</title>
        <authorList>
            <consortium name="Photinus pyralis genome working group"/>
            <person name="Fallon T.R."/>
            <person name="Sander Lower S.E."/>
            <person name="Weng J.-K."/>
        </authorList>
    </citation>
    <scope>NUCLEOTIDE SEQUENCE</scope>
    <source>
        <strain evidence="14">TRF0915ILg1</strain>
        <tissue evidence="14">Whole body</tissue>
    </source>
</reference>
<keyword evidence="10" id="KW-0496">Mitochondrion</keyword>
<evidence type="ECO:0000256" key="10">
    <source>
        <dbReference type="ARBA" id="ARBA00023128"/>
    </source>
</evidence>
<dbReference type="InterPro" id="IPR026169">
    <property type="entry name" value="MIEAP"/>
</dbReference>
<evidence type="ECO:0000256" key="1">
    <source>
        <dbReference type="ARBA" id="ARBA00004294"/>
    </source>
</evidence>
<dbReference type="InterPro" id="IPR031981">
    <property type="entry name" value="MIEAP_C"/>
</dbReference>
<dbReference type="GO" id="GO:0035695">
    <property type="term" value="P:mitophagy by internal vacuole formation"/>
    <property type="evidence" value="ECO:0007669"/>
    <property type="project" value="TreeGrafter"/>
</dbReference>
<evidence type="ECO:0000256" key="9">
    <source>
        <dbReference type="ARBA" id="ARBA00023121"/>
    </source>
</evidence>
<evidence type="ECO:0000256" key="6">
    <source>
        <dbReference type="ARBA" id="ARBA00022490"/>
    </source>
</evidence>
<keyword evidence="8" id="KW-0175">Coiled coil</keyword>
<evidence type="ECO:0000256" key="5">
    <source>
        <dbReference type="ARBA" id="ARBA00019863"/>
    </source>
</evidence>
<dbReference type="GO" id="GO:0008289">
    <property type="term" value="F:lipid binding"/>
    <property type="evidence" value="ECO:0007669"/>
    <property type="project" value="UniProtKB-KW"/>
</dbReference>
<evidence type="ECO:0000256" key="7">
    <source>
        <dbReference type="ARBA" id="ARBA00022787"/>
    </source>
</evidence>
<dbReference type="OrthoDB" id="6047381at2759"/>
<dbReference type="PANTHER" id="PTHR21771:SF1">
    <property type="entry name" value="MITOCHONDRIA-EATING PROTEIN"/>
    <property type="match status" value="1"/>
</dbReference>
<feature type="domain" description="Mitochondria-eating protein C-terminal" evidence="13">
    <location>
        <begin position="38"/>
        <end position="231"/>
    </location>
</feature>
<dbReference type="AlphaFoldDB" id="A0A8K0C7Q9"/>
<comment type="caution">
    <text evidence="14">The sequence shown here is derived from an EMBL/GenBank/DDBJ whole genome shotgun (WGS) entry which is preliminary data.</text>
</comment>
<gene>
    <name evidence="14" type="ORF">ILUMI_26587</name>
</gene>
<dbReference type="Proteomes" id="UP000801492">
    <property type="component" value="Unassembled WGS sequence"/>
</dbReference>
<proteinExistence type="inferred from homology"/>
<evidence type="ECO:0000313" key="14">
    <source>
        <dbReference type="EMBL" id="KAF2879588.1"/>
    </source>
</evidence>
<evidence type="ECO:0000256" key="11">
    <source>
        <dbReference type="ARBA" id="ARBA00023136"/>
    </source>
</evidence>
<keyword evidence="7" id="KW-1000">Mitochondrion outer membrane</keyword>
<evidence type="ECO:0000256" key="3">
    <source>
        <dbReference type="ARBA" id="ARBA00004496"/>
    </source>
</evidence>
<dbReference type="Pfam" id="PF16026">
    <property type="entry name" value="MIEAP"/>
    <property type="match status" value="1"/>
</dbReference>
<dbReference type="GO" id="GO:0005741">
    <property type="term" value="C:mitochondrial outer membrane"/>
    <property type="evidence" value="ECO:0007669"/>
    <property type="project" value="UniProtKB-SubCell"/>
</dbReference>
<comment type="similarity">
    <text evidence="4">Belongs to the MIEAP family.</text>
</comment>
<dbReference type="EMBL" id="VTPC01091135">
    <property type="protein sequence ID" value="KAF2879588.1"/>
    <property type="molecule type" value="Genomic_DNA"/>
</dbReference>
<evidence type="ECO:0000256" key="2">
    <source>
        <dbReference type="ARBA" id="ARBA00004305"/>
    </source>
</evidence>
<keyword evidence="9" id="KW-0446">Lipid-binding</keyword>
<keyword evidence="11" id="KW-0472">Membrane</keyword>